<evidence type="ECO:0000313" key="2">
    <source>
        <dbReference type="EMBL" id="OOQ47337.1"/>
    </source>
</evidence>
<keyword evidence="4" id="KW-1185">Reference proteome</keyword>
<dbReference type="EMBL" id="CP050692">
    <property type="protein sequence ID" value="QIT47660.1"/>
    <property type="molecule type" value="Genomic_DNA"/>
</dbReference>
<gene>
    <name evidence="2" type="ORF">AFM16_31860</name>
    <name evidence="3" type="ORF">HCX60_32415</name>
</gene>
<dbReference type="RefSeq" id="WP_078636014.1">
    <property type="nucleotide sequence ID" value="NZ_CM007717.1"/>
</dbReference>
<sequence length="134" mass="15105">MNDLHGWITQQVDCVEQLIGENEWPPSQSKGVRLRCEADRRILNRHRLATEWTWEHNAPCHGCGTSGYDDTPNTDNLNDCPELLDLAHAHGITEEILAGLDQPLTVRQEPKPRGPLPDTRRVPAALRGPDWSSQ</sequence>
<dbReference type="AlphaFoldDB" id="A0AAE7CNE6"/>
<name>A0AAE7CNE6_STRAT</name>
<reference evidence="3 5" key="2">
    <citation type="submission" date="2020-03" db="EMBL/GenBank/DDBJ databases">
        <title>Is there a link between lipid content and antibiotic production in Streptomyces?</title>
        <authorList>
            <person name="David M."/>
            <person name="Lejeune C."/>
            <person name="Abreu S."/>
            <person name="Thibessard A."/>
            <person name="Leblond P."/>
            <person name="Chaminade P."/>
            <person name="Virolle M.-J."/>
        </authorList>
    </citation>
    <scope>NUCLEOTIDE SEQUENCE [LARGE SCALE GENOMIC DNA]</scope>
    <source>
        <strain evidence="3 5">DSM 41481</strain>
    </source>
</reference>
<evidence type="ECO:0000313" key="4">
    <source>
        <dbReference type="Proteomes" id="UP000190306"/>
    </source>
</evidence>
<evidence type="ECO:0000313" key="3">
    <source>
        <dbReference type="EMBL" id="QIT47660.1"/>
    </source>
</evidence>
<dbReference type="EMBL" id="LHQL01000014">
    <property type="protein sequence ID" value="OOQ47337.1"/>
    <property type="molecule type" value="Genomic_DNA"/>
</dbReference>
<accession>A0AAE7CNE6</accession>
<proteinExistence type="predicted"/>
<dbReference type="Proteomes" id="UP000190306">
    <property type="component" value="Chromosome"/>
</dbReference>
<organism evidence="3 5">
    <name type="scientific">Streptomyces antibioticus</name>
    <dbReference type="NCBI Taxonomy" id="1890"/>
    <lineage>
        <taxon>Bacteria</taxon>
        <taxon>Bacillati</taxon>
        <taxon>Actinomycetota</taxon>
        <taxon>Actinomycetes</taxon>
        <taxon>Kitasatosporales</taxon>
        <taxon>Streptomycetaceae</taxon>
        <taxon>Streptomyces</taxon>
    </lineage>
</organism>
<protein>
    <submittedName>
        <fullName evidence="3">Uncharacterized protein</fullName>
    </submittedName>
</protein>
<dbReference type="Proteomes" id="UP000502504">
    <property type="component" value="Chromosome"/>
</dbReference>
<evidence type="ECO:0000256" key="1">
    <source>
        <dbReference type="SAM" id="MobiDB-lite"/>
    </source>
</evidence>
<evidence type="ECO:0000313" key="5">
    <source>
        <dbReference type="Proteomes" id="UP000502504"/>
    </source>
</evidence>
<feature type="region of interest" description="Disordered" evidence="1">
    <location>
        <begin position="101"/>
        <end position="134"/>
    </location>
</feature>
<reference evidence="2 4" key="1">
    <citation type="submission" date="2015-07" db="EMBL/GenBank/DDBJ databases">
        <title>Draft Genome Sequence of Streptomyces antibioticus, IMRU 3720 reveals insights in the evolution of actinomycin biosynthetic gene clusters in Streptomyces.</title>
        <authorList>
            <person name="Crnovcic I."/>
            <person name="Ruckert C."/>
            <person name="Kalinowksi J."/>
            <person name="Keller U."/>
        </authorList>
    </citation>
    <scope>NUCLEOTIDE SEQUENCE [LARGE SCALE GENOMIC DNA]</scope>
    <source>
        <strain evidence="2 4">DSM 41481</strain>
    </source>
</reference>